<feature type="transmembrane region" description="Helical" evidence="1">
    <location>
        <begin position="243"/>
        <end position="262"/>
    </location>
</feature>
<name>A0A7M1B690_9BACT</name>
<dbReference type="Proteomes" id="UP000593580">
    <property type="component" value="Chromosome"/>
</dbReference>
<reference evidence="2 3" key="1">
    <citation type="submission" date="2019-07" db="EMBL/GenBank/DDBJ databases">
        <title>Sulfurimonas paralvinellae sp. nov., a novel mesophilic, hydrogen- and sulfur-oxidizing chemolithoautotroph within the Epsilonproteo- bacteria isolated from a deep-sea hydrothermal vent polychaete nest, reclassification of Thiomicrospira denitrificans as Sulfurimonas denitrificans comb. nov. and emended description of the genus Sulfurimonas.</title>
        <authorList>
            <person name="Wang S."/>
            <person name="Jiang L."/>
            <person name="Shao Z."/>
        </authorList>
    </citation>
    <scope>NUCLEOTIDE SEQUENCE [LARGE SCALE GENOMIC DNA]</scope>
    <source>
        <strain evidence="2 3">GO25</strain>
    </source>
</reference>
<dbReference type="Pfam" id="PF03929">
    <property type="entry name" value="PepSY_TM"/>
    <property type="match status" value="1"/>
</dbReference>
<dbReference type="InterPro" id="IPR023296">
    <property type="entry name" value="Glyco_hydro_beta-prop_sf"/>
</dbReference>
<feature type="transmembrane region" description="Helical" evidence="1">
    <location>
        <begin position="411"/>
        <end position="432"/>
    </location>
</feature>
<dbReference type="KEGG" id="spal:FM071_02695"/>
<keyword evidence="3" id="KW-1185">Reference proteome</keyword>
<feature type="transmembrane region" description="Helical" evidence="1">
    <location>
        <begin position="12"/>
        <end position="29"/>
    </location>
</feature>
<dbReference type="InterPro" id="IPR005625">
    <property type="entry name" value="PepSY-ass_TM"/>
</dbReference>
<dbReference type="EMBL" id="CP041406">
    <property type="protein sequence ID" value="QOP45249.1"/>
    <property type="molecule type" value="Genomic_DNA"/>
</dbReference>
<dbReference type="SUPFAM" id="SSF75005">
    <property type="entry name" value="Arabinanase/levansucrase/invertase"/>
    <property type="match status" value="1"/>
</dbReference>
<keyword evidence="1" id="KW-1133">Transmembrane helix</keyword>
<accession>A0A7M1B690</accession>
<organism evidence="2 3">
    <name type="scientific">Sulfurimonas paralvinellae</name>
    <dbReference type="NCBI Taxonomy" id="317658"/>
    <lineage>
        <taxon>Bacteria</taxon>
        <taxon>Pseudomonadati</taxon>
        <taxon>Campylobacterota</taxon>
        <taxon>Epsilonproteobacteria</taxon>
        <taxon>Campylobacterales</taxon>
        <taxon>Sulfurimonadaceae</taxon>
        <taxon>Sulfurimonas</taxon>
    </lineage>
</organism>
<dbReference type="RefSeq" id="WP_193111502.1">
    <property type="nucleotide sequence ID" value="NZ_CP041406.1"/>
</dbReference>
<keyword evidence="1" id="KW-0812">Transmembrane</keyword>
<dbReference type="PANTHER" id="PTHR34219:SF1">
    <property type="entry name" value="PEPSY DOMAIN-CONTAINING PROTEIN"/>
    <property type="match status" value="1"/>
</dbReference>
<dbReference type="AlphaFoldDB" id="A0A7M1B690"/>
<gene>
    <name evidence="2" type="ORF">FM071_02695</name>
</gene>
<sequence>MVKAYKLHKISGISAGVILLILSISGFFLDHDKWGFLYTTTFSSVPSHIKGSEKRLFNAYYKDTENPQHIIVGGHRGLFESFNNGEKFSKISSLQILAIIPFQKQLYLATSDGVYSYNKQILKRLALQNNYITALSISQNKIIAVIDKEKLIVLNRKNLVILNETVVKINKEELQEDIKLSRFIRDLHYGRGLFDENTSLIINDYGAIALIYLSLTGYIIWFLIKQKKSPKISRKLIKTHANIFAVIATVPLFFLAVTGIFLDHSSGLAKFMNSITLPHSVLPPIYNSLRSDIWSVDFDGQIYRVGNRYGIYSSKNLKDWKLENREFAYKMIRQDKVLYISGMGAPNRIYKENKFNILPKAPHMFRDIFIENHTLKYFSSMQKKFPLPKFSNITLYTLLLTLHDGTFFSSWWIWVNDFAAISLILLVITGIIRWNQRKRKNLQSI</sequence>
<evidence type="ECO:0000256" key="1">
    <source>
        <dbReference type="SAM" id="Phobius"/>
    </source>
</evidence>
<dbReference type="PANTHER" id="PTHR34219">
    <property type="entry name" value="IRON-REGULATED INNER MEMBRANE PROTEIN-RELATED"/>
    <property type="match status" value="1"/>
</dbReference>
<protein>
    <submittedName>
        <fullName evidence="2">PepSY domain-containing protein</fullName>
    </submittedName>
</protein>
<evidence type="ECO:0000313" key="3">
    <source>
        <dbReference type="Proteomes" id="UP000593580"/>
    </source>
</evidence>
<feature type="transmembrane region" description="Helical" evidence="1">
    <location>
        <begin position="205"/>
        <end position="223"/>
    </location>
</feature>
<keyword evidence="1" id="KW-0472">Membrane</keyword>
<proteinExistence type="predicted"/>
<evidence type="ECO:0000313" key="2">
    <source>
        <dbReference type="EMBL" id="QOP45249.1"/>
    </source>
</evidence>